<dbReference type="InterPro" id="IPR010982">
    <property type="entry name" value="Lambda_DNA-bd_dom_sf"/>
</dbReference>
<dbReference type="CDD" id="cd00093">
    <property type="entry name" value="HTH_XRE"/>
    <property type="match status" value="1"/>
</dbReference>
<dbReference type="RefSeq" id="WP_380839940.1">
    <property type="nucleotide sequence ID" value="NZ_JBHSFP010000006.1"/>
</dbReference>
<evidence type="ECO:0000313" key="3">
    <source>
        <dbReference type="Proteomes" id="UP001596004"/>
    </source>
</evidence>
<evidence type="ECO:0000313" key="2">
    <source>
        <dbReference type="EMBL" id="MFC4531367.1"/>
    </source>
</evidence>
<dbReference type="EMBL" id="JBHSFP010000006">
    <property type="protein sequence ID" value="MFC4531367.1"/>
    <property type="molecule type" value="Genomic_DNA"/>
</dbReference>
<gene>
    <name evidence="2" type="ORF">ACFO60_11385</name>
</gene>
<keyword evidence="3" id="KW-1185">Reference proteome</keyword>
<feature type="domain" description="HTH cro/C1-type" evidence="1">
    <location>
        <begin position="51"/>
        <end position="75"/>
    </location>
</feature>
<organism evidence="2 3">
    <name type="scientific">Sphaerisporangium dianthi</name>
    <dbReference type="NCBI Taxonomy" id="1436120"/>
    <lineage>
        <taxon>Bacteria</taxon>
        <taxon>Bacillati</taxon>
        <taxon>Actinomycetota</taxon>
        <taxon>Actinomycetes</taxon>
        <taxon>Streptosporangiales</taxon>
        <taxon>Streptosporangiaceae</taxon>
        <taxon>Sphaerisporangium</taxon>
    </lineage>
</organism>
<dbReference type="Gene3D" id="1.10.260.40">
    <property type="entry name" value="lambda repressor-like DNA-binding domains"/>
    <property type="match status" value="1"/>
</dbReference>
<protein>
    <submittedName>
        <fullName evidence="2">Helix-turn-helix domain-containing protein</fullName>
    </submittedName>
</protein>
<proteinExistence type="predicted"/>
<dbReference type="PROSITE" id="PS50943">
    <property type="entry name" value="HTH_CROC1"/>
    <property type="match status" value="1"/>
</dbReference>
<dbReference type="SUPFAM" id="SSF47413">
    <property type="entry name" value="lambda repressor-like DNA-binding domains"/>
    <property type="match status" value="1"/>
</dbReference>
<dbReference type="Proteomes" id="UP001596004">
    <property type="component" value="Unassembled WGS sequence"/>
</dbReference>
<reference evidence="3" key="1">
    <citation type="journal article" date="2019" name="Int. J. Syst. Evol. Microbiol.">
        <title>The Global Catalogue of Microorganisms (GCM) 10K type strain sequencing project: providing services to taxonomists for standard genome sequencing and annotation.</title>
        <authorList>
            <consortium name="The Broad Institute Genomics Platform"/>
            <consortium name="The Broad Institute Genome Sequencing Center for Infectious Disease"/>
            <person name="Wu L."/>
            <person name="Ma J."/>
        </authorList>
    </citation>
    <scope>NUCLEOTIDE SEQUENCE [LARGE SCALE GENOMIC DNA]</scope>
    <source>
        <strain evidence="3">CGMCC 4.7132</strain>
    </source>
</reference>
<dbReference type="InterPro" id="IPR001387">
    <property type="entry name" value="Cro/C1-type_HTH"/>
</dbReference>
<sequence>MPTTTLVFSPSKFTTLLEQSGVSRGALARSFGGDGRRSEANYRNQITWWAKGRRVPSRLNIERLAKGLGCSVEDICDEVEL</sequence>
<evidence type="ECO:0000259" key="1">
    <source>
        <dbReference type="PROSITE" id="PS50943"/>
    </source>
</evidence>
<name>A0ABV9CEV2_9ACTN</name>
<accession>A0ABV9CEV2</accession>
<comment type="caution">
    <text evidence="2">The sequence shown here is derived from an EMBL/GenBank/DDBJ whole genome shotgun (WGS) entry which is preliminary data.</text>
</comment>